<evidence type="ECO:0000313" key="1">
    <source>
        <dbReference type="EMBL" id="NPD90865.1"/>
    </source>
</evidence>
<proteinExistence type="predicted"/>
<comment type="caution">
    <text evidence="1">The sequence shown here is derived from an EMBL/GenBank/DDBJ whole genome shotgun (WGS) entry which is preliminary data.</text>
</comment>
<dbReference type="EMBL" id="JABKKF010000001">
    <property type="protein sequence ID" value="NPD90865.1"/>
    <property type="molecule type" value="Genomic_DNA"/>
</dbReference>
<accession>A0ABX2AL17</accession>
<keyword evidence="2" id="KW-1185">Reference proteome</keyword>
<protein>
    <submittedName>
        <fullName evidence="1">Uncharacterized protein</fullName>
    </submittedName>
</protein>
<evidence type="ECO:0000313" key="2">
    <source>
        <dbReference type="Proteomes" id="UP000714420"/>
    </source>
</evidence>
<dbReference type="RefSeq" id="WP_172272246.1">
    <property type="nucleotide sequence ID" value="NZ_CASGMU010000001.1"/>
</dbReference>
<reference evidence="1 2" key="1">
    <citation type="submission" date="2020-05" db="EMBL/GenBank/DDBJ databases">
        <title>Distinct polysaccharide utilization as determinants for interspecies competition between intestinal Prevotella spp.</title>
        <authorList>
            <person name="Galvez E.J.C."/>
            <person name="Iljazovic A."/>
            <person name="Strowig T."/>
        </authorList>
    </citation>
    <scope>NUCLEOTIDE SEQUENCE [LARGE SCALE GENOMIC DNA]</scope>
    <source>
        <strain evidence="1 2">PMUR</strain>
    </source>
</reference>
<organism evidence="1 2">
    <name type="scientific">Xylanibacter muris</name>
    <dbReference type="NCBI Taxonomy" id="2736290"/>
    <lineage>
        <taxon>Bacteria</taxon>
        <taxon>Pseudomonadati</taxon>
        <taxon>Bacteroidota</taxon>
        <taxon>Bacteroidia</taxon>
        <taxon>Bacteroidales</taxon>
        <taxon>Prevotellaceae</taxon>
        <taxon>Xylanibacter</taxon>
    </lineage>
</organism>
<sequence length="216" mass="25466">MARQTNWSDDYWLMLLQLYLRKPAGLKAIYSRPLVDLGIELHIHPQILHSKMRVIANLETPRVERIWNTYVNNPKRLSRAIRMLREMNGFGMAEEFYCGVDVNETFEKDFRHVEGDDNVTPVMLIIILDLYFRLTPITMVPETPEIKELSKLIGISATRVTEIMRIFRHCDPYITHKDSISDPLSYPCHEVWQRYGNGSIESLTEYAQELKEYFRN</sequence>
<gene>
    <name evidence="1" type="ORF">HPS56_00565</name>
</gene>
<dbReference type="Proteomes" id="UP000714420">
    <property type="component" value="Unassembled WGS sequence"/>
</dbReference>
<name>A0ABX2AL17_9BACT</name>